<dbReference type="AlphaFoldDB" id="A0A0G4DCR1"/>
<dbReference type="PRINTS" id="PR00783">
    <property type="entry name" value="MINTRINSICP"/>
</dbReference>
<dbReference type="InterPro" id="IPR034294">
    <property type="entry name" value="Aquaporin_transptr"/>
</dbReference>
<evidence type="ECO:0000313" key="8">
    <source>
        <dbReference type="EMBL" id="BAR87948.1"/>
    </source>
</evidence>
<name>A0A0G4DCR1_DUGJA</name>
<feature type="transmembrane region" description="Helical" evidence="7">
    <location>
        <begin position="182"/>
        <end position="203"/>
    </location>
</feature>
<evidence type="ECO:0000256" key="5">
    <source>
        <dbReference type="ARBA" id="ARBA00023136"/>
    </source>
</evidence>
<evidence type="ECO:0000256" key="1">
    <source>
        <dbReference type="ARBA" id="ARBA00004141"/>
    </source>
</evidence>
<dbReference type="SMR" id="A0A0G4DCR1"/>
<keyword evidence="5 7" id="KW-0472">Membrane</keyword>
<dbReference type="InterPro" id="IPR023271">
    <property type="entry name" value="Aquaporin-like"/>
</dbReference>
<comment type="subcellular location">
    <subcellularLocation>
        <location evidence="1">Membrane</location>
        <topology evidence="1">Multi-pass membrane protein</topology>
    </subcellularLocation>
</comment>
<feature type="transmembrane region" description="Helical" evidence="7">
    <location>
        <begin position="149"/>
        <end position="170"/>
    </location>
</feature>
<keyword evidence="3 6" id="KW-0812">Transmembrane</keyword>
<feature type="transmembrane region" description="Helical" evidence="7">
    <location>
        <begin position="21"/>
        <end position="41"/>
    </location>
</feature>
<keyword evidence="4 7" id="KW-1133">Transmembrane helix</keyword>
<evidence type="ECO:0000256" key="3">
    <source>
        <dbReference type="ARBA" id="ARBA00022692"/>
    </source>
</evidence>
<dbReference type="InterPro" id="IPR000425">
    <property type="entry name" value="MIP"/>
</dbReference>
<feature type="transmembrane region" description="Helical" evidence="7">
    <location>
        <begin position="223"/>
        <end position="245"/>
    </location>
</feature>
<proteinExistence type="evidence at transcript level"/>
<sequence>MKTFRLESSIKDVKTFNFWQSLVAEFLGTFILVFVGFGTAYNNMNPVKLGLGFGLAGAVAIVCIGPISGAHINPAVSCGLLVARQISLIRYIFYTIFQIIGATAGFGLISGVSSGEVLYKSYYKINFTSSPSLGEARIDEVIHRVTNPYLKIICELVITFVLVFTVMRLCVEKRRSPTEKGIAPLFIGLSITAGVYCGMNISGGSMNPAASLGKYFFKGGTTIMTHIIGPLLGGALAGVSQQMFFTSDLSMSHIKSYLFDSEFEDHSDNYEPSSSRHDHVLSDNL</sequence>
<feature type="transmembrane region" description="Helical" evidence="7">
    <location>
        <begin position="91"/>
        <end position="112"/>
    </location>
</feature>
<evidence type="ECO:0000256" key="6">
    <source>
        <dbReference type="RuleBase" id="RU000477"/>
    </source>
</evidence>
<organism evidence="8">
    <name type="scientific">Dugesia japonica</name>
    <name type="common">Planarian</name>
    <dbReference type="NCBI Taxonomy" id="6161"/>
    <lineage>
        <taxon>Eukaryota</taxon>
        <taxon>Metazoa</taxon>
        <taxon>Spiralia</taxon>
        <taxon>Lophotrochozoa</taxon>
        <taxon>Platyhelminthes</taxon>
        <taxon>Rhabditophora</taxon>
        <taxon>Seriata</taxon>
        <taxon>Tricladida</taxon>
        <taxon>Continenticola</taxon>
        <taxon>Geoplanoidea</taxon>
        <taxon>Dugesiidae</taxon>
        <taxon>Dugesia</taxon>
    </lineage>
</organism>
<gene>
    <name evidence="8" type="primary">aquaporin</name>
</gene>
<evidence type="ECO:0000256" key="7">
    <source>
        <dbReference type="SAM" id="Phobius"/>
    </source>
</evidence>
<dbReference type="PANTHER" id="PTHR19139:SF199">
    <property type="entry name" value="MIP17260P"/>
    <property type="match status" value="1"/>
</dbReference>
<evidence type="ECO:0000256" key="2">
    <source>
        <dbReference type="ARBA" id="ARBA00006175"/>
    </source>
</evidence>
<protein>
    <submittedName>
        <fullName evidence="8">Aquaporin</fullName>
    </submittedName>
</protein>
<dbReference type="GO" id="GO:0005886">
    <property type="term" value="C:plasma membrane"/>
    <property type="evidence" value="ECO:0007669"/>
    <property type="project" value="TreeGrafter"/>
</dbReference>
<evidence type="ECO:0000256" key="4">
    <source>
        <dbReference type="ARBA" id="ARBA00022989"/>
    </source>
</evidence>
<dbReference type="Pfam" id="PF00230">
    <property type="entry name" value="MIP"/>
    <property type="match status" value="1"/>
</dbReference>
<dbReference type="SUPFAM" id="SSF81338">
    <property type="entry name" value="Aquaporin-like"/>
    <property type="match status" value="1"/>
</dbReference>
<comment type="similarity">
    <text evidence="2 6">Belongs to the MIP/aquaporin (TC 1.A.8) family.</text>
</comment>
<reference evidence="8" key="1">
    <citation type="submission" date="2014-11" db="EMBL/GenBank/DDBJ databases">
        <title>Two distinct roles of the yorkie/yap gene during homeostasis in the planarian Dugesia japonica.</title>
        <authorList>
            <person name="Umesono Y."/>
            <person name="Hwang B."/>
            <person name="An Y."/>
            <person name="Agata K."/>
        </authorList>
    </citation>
    <scope>NUCLEOTIDE SEQUENCE</scope>
    <source>
        <tissue evidence="8">Whole body</tissue>
    </source>
</reference>
<dbReference type="PANTHER" id="PTHR19139">
    <property type="entry name" value="AQUAPORIN TRANSPORTER"/>
    <property type="match status" value="1"/>
</dbReference>
<dbReference type="GO" id="GO:0015250">
    <property type="term" value="F:water channel activity"/>
    <property type="evidence" value="ECO:0007669"/>
    <property type="project" value="TreeGrafter"/>
</dbReference>
<dbReference type="Gene3D" id="1.20.1080.10">
    <property type="entry name" value="Glycerol uptake facilitator protein"/>
    <property type="match status" value="1"/>
</dbReference>
<feature type="transmembrane region" description="Helical" evidence="7">
    <location>
        <begin position="47"/>
        <end position="70"/>
    </location>
</feature>
<accession>A0A0G4DCR1</accession>
<dbReference type="EMBL" id="LC011528">
    <property type="protein sequence ID" value="BAR87948.1"/>
    <property type="molecule type" value="mRNA"/>
</dbReference>
<keyword evidence="6" id="KW-0813">Transport</keyword>